<reference evidence="2 3" key="1">
    <citation type="journal article" date="2011" name="PLoS Genet.">
        <title>Comparative genomic analysis of human fungal pathogens causing paracoccidioidomycosis.</title>
        <authorList>
            <person name="Desjardins C.A."/>
            <person name="Champion M.D."/>
            <person name="Holder J.W."/>
            <person name="Muszewska A."/>
            <person name="Goldberg J."/>
            <person name="Bailao A.M."/>
            <person name="Brigido M.M."/>
            <person name="Ferreira M.E."/>
            <person name="Garcia A.M."/>
            <person name="Grynberg M."/>
            <person name="Gujja S."/>
            <person name="Heiman D.I."/>
            <person name="Henn M.R."/>
            <person name="Kodira C.D."/>
            <person name="Leon-Narvaez H."/>
            <person name="Longo L.V."/>
            <person name="Ma L.J."/>
            <person name="Malavazi I."/>
            <person name="Matsuo A.L."/>
            <person name="Morais F.V."/>
            <person name="Pereira M."/>
            <person name="Rodriguez-Brito S."/>
            <person name="Sakthikumar S."/>
            <person name="Salem-Izacc S.M."/>
            <person name="Sykes S.M."/>
            <person name="Teixeira M.M."/>
            <person name="Vallejo M.C."/>
            <person name="Walter M.E."/>
            <person name="Yandava C."/>
            <person name="Young S."/>
            <person name="Zeng Q."/>
            <person name="Zucker J."/>
            <person name="Felipe M.S."/>
            <person name="Goldman G.H."/>
            <person name="Haas B.J."/>
            <person name="McEwen J.G."/>
            <person name="Nino-Vega G."/>
            <person name="Puccia R."/>
            <person name="San-Blas G."/>
            <person name="Soares C.M."/>
            <person name="Birren B.W."/>
            <person name="Cuomo C.A."/>
        </authorList>
    </citation>
    <scope>NUCLEOTIDE SEQUENCE [LARGE SCALE GENOMIC DNA]</scope>
    <source>
        <strain evidence="3">ATCC MYA-826 / Pb01</strain>
    </source>
</reference>
<dbReference type="GeneID" id="26970337"/>
<sequence>MPNANHGMRRPSSTSSDVKGGDNTSQRDEIMEIHSQVLEMMEIFKRMSAMLERIETRSKEQYDANLQASVREDRDVARTSRMSTMNGRRGNPIIGQSLLVHPLLWLLPDHVHLRIETNYSPVVLMGVGHMAISRWEFTIVPAFSHNCA</sequence>
<evidence type="ECO:0000256" key="1">
    <source>
        <dbReference type="SAM" id="MobiDB-lite"/>
    </source>
</evidence>
<gene>
    <name evidence="2" type="ORF">PAAG_11277</name>
</gene>
<dbReference type="KEGG" id="pbl:PAAG_11277"/>
<feature type="region of interest" description="Disordered" evidence="1">
    <location>
        <begin position="1"/>
        <end position="25"/>
    </location>
</feature>
<dbReference type="VEuPathDB" id="FungiDB:PAAG_11277"/>
<dbReference type="AlphaFoldDB" id="A0A0A2V6B0"/>
<dbReference type="EMBL" id="KN293994">
    <property type="protein sequence ID" value="KGQ01887.1"/>
    <property type="molecule type" value="Genomic_DNA"/>
</dbReference>
<name>A0A0A2V6B0_PARBA</name>
<dbReference type="OMA" id="MAISRWE"/>
<protein>
    <submittedName>
        <fullName evidence="2">Uncharacterized protein</fullName>
    </submittedName>
</protein>
<accession>A0A0A2V6B0</accession>
<evidence type="ECO:0000313" key="2">
    <source>
        <dbReference type="EMBL" id="KGQ01887.1"/>
    </source>
</evidence>
<evidence type="ECO:0000313" key="3">
    <source>
        <dbReference type="Proteomes" id="UP000002059"/>
    </source>
</evidence>
<keyword evidence="3" id="KW-1185">Reference proteome</keyword>
<dbReference type="OrthoDB" id="4188089at2759"/>
<dbReference type="Proteomes" id="UP000002059">
    <property type="component" value="Partially assembled WGS sequence"/>
</dbReference>
<dbReference type="RefSeq" id="XP_015703373.1">
    <property type="nucleotide sequence ID" value="XM_015846951.1"/>
</dbReference>
<dbReference type="HOGENOM" id="CLU_1767550_0_0_1"/>
<organism evidence="2 3">
    <name type="scientific">Paracoccidioides lutzii (strain ATCC MYA-826 / Pb01)</name>
    <name type="common">Paracoccidioides brasiliensis</name>
    <dbReference type="NCBI Taxonomy" id="502779"/>
    <lineage>
        <taxon>Eukaryota</taxon>
        <taxon>Fungi</taxon>
        <taxon>Dikarya</taxon>
        <taxon>Ascomycota</taxon>
        <taxon>Pezizomycotina</taxon>
        <taxon>Eurotiomycetes</taxon>
        <taxon>Eurotiomycetidae</taxon>
        <taxon>Onygenales</taxon>
        <taxon>Ajellomycetaceae</taxon>
        <taxon>Paracoccidioides</taxon>
    </lineage>
</organism>
<proteinExistence type="predicted"/>